<gene>
    <name evidence="6" type="ORF">SAMN02745126_03414</name>
</gene>
<evidence type="ECO:0000256" key="2">
    <source>
        <dbReference type="ARBA" id="ARBA00022741"/>
    </source>
</evidence>
<dbReference type="PANTHER" id="PTHR12358:SF106">
    <property type="entry name" value="LIPID KINASE YEGS"/>
    <property type="match status" value="1"/>
</dbReference>
<keyword evidence="2" id="KW-0547">Nucleotide-binding</keyword>
<dbReference type="GO" id="GO:0005886">
    <property type="term" value="C:plasma membrane"/>
    <property type="evidence" value="ECO:0007669"/>
    <property type="project" value="TreeGrafter"/>
</dbReference>
<dbReference type="Proteomes" id="UP000190092">
    <property type="component" value="Unassembled WGS sequence"/>
</dbReference>
<keyword evidence="1" id="KW-0808">Transferase</keyword>
<keyword evidence="7" id="KW-1185">Reference proteome</keyword>
<name>A0A1T4QS82_9HYPH</name>
<proteinExistence type="predicted"/>
<dbReference type="SMART" id="SM00046">
    <property type="entry name" value="DAGKc"/>
    <property type="match status" value="1"/>
</dbReference>
<evidence type="ECO:0000313" key="6">
    <source>
        <dbReference type="EMBL" id="SKA06639.1"/>
    </source>
</evidence>
<dbReference type="SUPFAM" id="SSF111331">
    <property type="entry name" value="NAD kinase/diacylglycerol kinase-like"/>
    <property type="match status" value="1"/>
</dbReference>
<protein>
    <submittedName>
        <fullName evidence="6">Diacylglycerol kinase family enzyme</fullName>
    </submittedName>
</protein>
<dbReference type="InterPro" id="IPR050187">
    <property type="entry name" value="Lipid_Phosphate_FormReg"/>
</dbReference>
<evidence type="ECO:0000259" key="5">
    <source>
        <dbReference type="PROSITE" id="PS50146"/>
    </source>
</evidence>
<evidence type="ECO:0000313" key="7">
    <source>
        <dbReference type="Proteomes" id="UP000190092"/>
    </source>
</evidence>
<dbReference type="PANTHER" id="PTHR12358">
    <property type="entry name" value="SPHINGOSINE KINASE"/>
    <property type="match status" value="1"/>
</dbReference>
<dbReference type="InterPro" id="IPR016064">
    <property type="entry name" value="NAD/diacylglycerol_kinase_sf"/>
</dbReference>
<sequence length="313" mass="33068">MTDPRSTVIVNPAANKGGAGRRWPAICARLAARLGDFEPCFTTAPGHATDLARQALLSGSRRFVAVGGDGTVNEVLNGLLDRSGRLIEPDAVICPIPAGTANELNRALGHLPDADRAYDAAAGTGSKAIDLLRIRCSGLDGRPIERFGYLMVSLGAAAAISHRTSQSRWIKKLGPAAYLLMTPVVTLGYRNHSVLVAIDGVPQGPRRLFTAIVANTENGGGGMKLMPGALFDDGVLDLVEMGDISRAGMLTAIMPKLHRGTHIHHSKVRVTRGRSFRFEADVDILVDVDGETVGRLPLEVTVLPLAFSVGAAT</sequence>
<dbReference type="RefSeq" id="WP_170920982.1">
    <property type="nucleotide sequence ID" value="NZ_FUWJ01000003.1"/>
</dbReference>
<dbReference type="Pfam" id="PF19279">
    <property type="entry name" value="YegS_C"/>
    <property type="match status" value="1"/>
</dbReference>
<dbReference type="InterPro" id="IPR001206">
    <property type="entry name" value="Diacylglycerol_kinase_cat_dom"/>
</dbReference>
<dbReference type="InterPro" id="IPR045540">
    <property type="entry name" value="YegS/DAGK_C"/>
</dbReference>
<dbReference type="PROSITE" id="PS50146">
    <property type="entry name" value="DAGK"/>
    <property type="match status" value="1"/>
</dbReference>
<dbReference type="GO" id="GO:0016301">
    <property type="term" value="F:kinase activity"/>
    <property type="evidence" value="ECO:0007669"/>
    <property type="project" value="UniProtKB-KW"/>
</dbReference>
<dbReference type="Gene3D" id="2.60.200.40">
    <property type="match status" value="1"/>
</dbReference>
<dbReference type="InterPro" id="IPR017438">
    <property type="entry name" value="ATP-NAD_kinase_N"/>
</dbReference>
<organism evidence="6 7">
    <name type="scientific">Enhydrobacter aerosaccus</name>
    <dbReference type="NCBI Taxonomy" id="225324"/>
    <lineage>
        <taxon>Bacteria</taxon>
        <taxon>Pseudomonadati</taxon>
        <taxon>Pseudomonadota</taxon>
        <taxon>Alphaproteobacteria</taxon>
        <taxon>Hyphomicrobiales</taxon>
        <taxon>Enhydrobacter</taxon>
    </lineage>
</organism>
<evidence type="ECO:0000256" key="1">
    <source>
        <dbReference type="ARBA" id="ARBA00022679"/>
    </source>
</evidence>
<feature type="domain" description="DAGKc" evidence="5">
    <location>
        <begin position="1"/>
        <end position="138"/>
    </location>
</feature>
<dbReference type="Pfam" id="PF00781">
    <property type="entry name" value="DAGK_cat"/>
    <property type="match status" value="1"/>
</dbReference>
<dbReference type="GO" id="GO:0005524">
    <property type="term" value="F:ATP binding"/>
    <property type="evidence" value="ECO:0007669"/>
    <property type="project" value="UniProtKB-KW"/>
</dbReference>
<accession>A0A1T4QS82</accession>
<keyword evidence="4" id="KW-0067">ATP-binding</keyword>
<evidence type="ECO:0000256" key="3">
    <source>
        <dbReference type="ARBA" id="ARBA00022777"/>
    </source>
</evidence>
<dbReference type="AlphaFoldDB" id="A0A1T4QS82"/>
<keyword evidence="3 6" id="KW-0418">Kinase</keyword>
<reference evidence="7" key="1">
    <citation type="submission" date="2017-02" db="EMBL/GenBank/DDBJ databases">
        <authorList>
            <person name="Varghese N."/>
            <person name="Submissions S."/>
        </authorList>
    </citation>
    <scope>NUCLEOTIDE SEQUENCE [LARGE SCALE GENOMIC DNA]</scope>
    <source>
        <strain evidence="7">ATCC 27094</strain>
    </source>
</reference>
<dbReference type="Gene3D" id="3.40.50.10330">
    <property type="entry name" value="Probable inorganic polyphosphate/atp-NAD kinase, domain 1"/>
    <property type="match status" value="1"/>
</dbReference>
<dbReference type="EMBL" id="FUWJ01000003">
    <property type="protein sequence ID" value="SKA06639.1"/>
    <property type="molecule type" value="Genomic_DNA"/>
</dbReference>
<dbReference type="STRING" id="225324.SAMN02745126_03414"/>
<evidence type="ECO:0000256" key="4">
    <source>
        <dbReference type="ARBA" id="ARBA00022840"/>
    </source>
</evidence>